<dbReference type="RefSeq" id="WP_111786354.1">
    <property type="nucleotide sequence ID" value="NZ_JBHEEN010000006.1"/>
</dbReference>
<dbReference type="AlphaFoldDB" id="A0A643EXM4"/>
<keyword evidence="1" id="KW-0472">Membrane</keyword>
<dbReference type="EMBL" id="VZPE01000006">
    <property type="protein sequence ID" value="KAB0570653.1"/>
    <property type="molecule type" value="Genomic_DNA"/>
</dbReference>
<accession>A0A643EXM4</accession>
<name>A0A643EXM4_9HYPH</name>
<organism evidence="2">
    <name type="scientific">Brucella pituitosa</name>
    <dbReference type="NCBI Taxonomy" id="571256"/>
    <lineage>
        <taxon>Bacteria</taxon>
        <taxon>Pseudomonadati</taxon>
        <taxon>Pseudomonadota</taxon>
        <taxon>Alphaproteobacteria</taxon>
        <taxon>Hyphomicrobiales</taxon>
        <taxon>Brucellaceae</taxon>
        <taxon>Brucella/Ochrobactrum group</taxon>
        <taxon>Brucella</taxon>
    </lineage>
</organism>
<feature type="transmembrane region" description="Helical" evidence="1">
    <location>
        <begin position="73"/>
        <end position="95"/>
    </location>
</feature>
<gene>
    <name evidence="2" type="ORF">F7Q93_15615</name>
</gene>
<evidence type="ECO:0000313" key="2">
    <source>
        <dbReference type="EMBL" id="KAB0570653.1"/>
    </source>
</evidence>
<protein>
    <submittedName>
        <fullName evidence="2">Uncharacterized protein</fullName>
    </submittedName>
</protein>
<reference evidence="2" key="1">
    <citation type="submission" date="2019-09" db="EMBL/GenBank/DDBJ databases">
        <title>Draft genome sequences of 48 bacterial type strains from the CCUG.</title>
        <authorList>
            <person name="Tunovic T."/>
            <person name="Pineiro-Iglesias B."/>
            <person name="Unosson C."/>
            <person name="Inganas E."/>
            <person name="Ohlen M."/>
            <person name="Cardew S."/>
            <person name="Jensie-Markopoulos S."/>
            <person name="Salva-Serra F."/>
            <person name="Jaen-Luchoro D."/>
            <person name="Karlsson R."/>
            <person name="Svensson-Stadler L."/>
            <person name="Chun J."/>
            <person name="Moore E."/>
        </authorList>
    </citation>
    <scope>NUCLEOTIDE SEQUENCE</scope>
    <source>
        <strain evidence="2">CCUG 50899</strain>
    </source>
</reference>
<feature type="transmembrane region" description="Helical" evidence="1">
    <location>
        <begin position="33"/>
        <end position="52"/>
    </location>
</feature>
<evidence type="ECO:0000256" key="1">
    <source>
        <dbReference type="SAM" id="Phobius"/>
    </source>
</evidence>
<comment type="caution">
    <text evidence="2">The sequence shown here is derived from an EMBL/GenBank/DDBJ whole genome shotgun (WGS) entry which is preliminary data.</text>
</comment>
<sequence length="98" mass="10192">MRIIIILGCLIVGTVLGIYLFGVIWRASSQEGSMAMIVGGGTPVVLAALAFLNTRGADGQLPSLGNVRTWLTLLGIAALAAGLFVILIIALFLLVQRG</sequence>
<keyword evidence="1" id="KW-0812">Transmembrane</keyword>
<keyword evidence="1" id="KW-1133">Transmembrane helix</keyword>
<proteinExistence type="predicted"/>
<feature type="transmembrane region" description="Helical" evidence="1">
    <location>
        <begin position="5"/>
        <end position="27"/>
    </location>
</feature>